<dbReference type="GO" id="GO:0003723">
    <property type="term" value="F:RNA binding"/>
    <property type="evidence" value="ECO:0007669"/>
    <property type="project" value="InterPro"/>
</dbReference>
<feature type="domain" description="RNA 2-O ribose methyltransferase substrate binding" evidence="5">
    <location>
        <begin position="247"/>
        <end position="323"/>
    </location>
</feature>
<dbReference type="FunFam" id="3.30.1330.30:FF:000063">
    <property type="entry name" value="RNA methyltransferase, TrmH family, group 3"/>
    <property type="match status" value="1"/>
</dbReference>
<dbReference type="GO" id="GO:0008173">
    <property type="term" value="F:RNA methyltransferase activity"/>
    <property type="evidence" value="ECO:0007669"/>
    <property type="project" value="InterPro"/>
</dbReference>
<evidence type="ECO:0000313" key="7">
    <source>
        <dbReference type="Proteomes" id="UP000238937"/>
    </source>
</evidence>
<dbReference type="OrthoDB" id="9794400at2"/>
<organism evidence="6 7">
    <name type="scientific">Chamaesiphon polymorphus CCALA 037</name>
    <dbReference type="NCBI Taxonomy" id="2107692"/>
    <lineage>
        <taxon>Bacteria</taxon>
        <taxon>Bacillati</taxon>
        <taxon>Cyanobacteriota</taxon>
        <taxon>Cyanophyceae</taxon>
        <taxon>Gomontiellales</taxon>
        <taxon>Chamaesiphonaceae</taxon>
        <taxon>Chamaesiphon</taxon>
    </lineage>
</organism>
<dbReference type="EMBL" id="PVWO01000323">
    <property type="protein sequence ID" value="PSB52555.1"/>
    <property type="molecule type" value="Genomic_DNA"/>
</dbReference>
<keyword evidence="7" id="KW-1185">Reference proteome</keyword>
<dbReference type="FunFam" id="3.40.1280.10:FF:000008">
    <property type="entry name" value="Group 3 RNA methyltransferase TrmH"/>
    <property type="match status" value="1"/>
</dbReference>
<evidence type="ECO:0000256" key="4">
    <source>
        <dbReference type="SAM" id="MobiDB-lite"/>
    </source>
</evidence>
<dbReference type="PANTHER" id="PTHR46429">
    <property type="entry name" value="23S RRNA (GUANOSINE-2'-O-)-METHYLTRANSFERASE RLMB"/>
    <property type="match status" value="1"/>
</dbReference>
<protein>
    <submittedName>
        <fullName evidence="6">23S rRNA (Guanosine(2251)-2'-O)-methyltransferase RlmB</fullName>
    </submittedName>
</protein>
<feature type="compositionally biased region" description="Basic and acidic residues" evidence="4">
    <location>
        <begin position="104"/>
        <end position="124"/>
    </location>
</feature>
<evidence type="ECO:0000313" key="6">
    <source>
        <dbReference type="EMBL" id="PSB52555.1"/>
    </source>
</evidence>
<dbReference type="Pfam" id="PF08032">
    <property type="entry name" value="SpoU_sub_bind"/>
    <property type="match status" value="1"/>
</dbReference>
<feature type="compositionally biased region" description="Basic and acidic residues" evidence="4">
    <location>
        <begin position="146"/>
        <end position="223"/>
    </location>
</feature>
<dbReference type="InterPro" id="IPR013123">
    <property type="entry name" value="SpoU_subst-bd"/>
</dbReference>
<evidence type="ECO:0000259" key="5">
    <source>
        <dbReference type="SMART" id="SM00967"/>
    </source>
</evidence>
<reference evidence="6 7" key="1">
    <citation type="submission" date="2018-03" db="EMBL/GenBank/DDBJ databases">
        <title>The ancient ancestry and fast evolution of plastids.</title>
        <authorList>
            <person name="Moore K.R."/>
            <person name="Magnabosco C."/>
            <person name="Momper L."/>
            <person name="Gold D.A."/>
            <person name="Bosak T."/>
            <person name="Fournier G.P."/>
        </authorList>
    </citation>
    <scope>NUCLEOTIDE SEQUENCE [LARGE SCALE GENOMIC DNA]</scope>
    <source>
        <strain evidence="6 7">CCALA 037</strain>
    </source>
</reference>
<keyword evidence="2 6" id="KW-0489">Methyltransferase</keyword>
<dbReference type="InterPro" id="IPR029064">
    <property type="entry name" value="Ribosomal_eL30-like_sf"/>
</dbReference>
<keyword evidence="3 6" id="KW-0808">Transferase</keyword>
<dbReference type="InterPro" id="IPR029028">
    <property type="entry name" value="Alpha/beta_knot_MTases"/>
</dbReference>
<evidence type="ECO:0000256" key="3">
    <source>
        <dbReference type="ARBA" id="ARBA00022679"/>
    </source>
</evidence>
<dbReference type="PANTHER" id="PTHR46429:SF1">
    <property type="entry name" value="23S RRNA (GUANOSINE-2'-O-)-METHYLTRANSFERASE RLMB"/>
    <property type="match status" value="1"/>
</dbReference>
<dbReference type="InterPro" id="IPR004441">
    <property type="entry name" value="rRNA_MeTrfase_TrmH"/>
</dbReference>
<dbReference type="Pfam" id="PF00588">
    <property type="entry name" value="SpoU_methylase"/>
    <property type="match status" value="1"/>
</dbReference>
<dbReference type="SUPFAM" id="SSF55315">
    <property type="entry name" value="L30e-like"/>
    <property type="match status" value="1"/>
</dbReference>
<dbReference type="CDD" id="cd18103">
    <property type="entry name" value="SpoU-like_RlmB"/>
    <property type="match status" value="1"/>
</dbReference>
<dbReference type="Gene3D" id="3.30.1330.30">
    <property type="match status" value="1"/>
</dbReference>
<dbReference type="Gene3D" id="3.40.1280.10">
    <property type="match status" value="1"/>
</dbReference>
<dbReference type="RefSeq" id="WP_106309085.1">
    <property type="nucleotide sequence ID" value="NZ_PVWO01000323.1"/>
</dbReference>
<feature type="region of interest" description="Disordered" evidence="4">
    <location>
        <begin position="1"/>
        <end position="237"/>
    </location>
</feature>
<sequence>MVFKPRRSSGGKPSPRQGDRDRDGSGSGDRDYRPSRSSDSRSSSDRYRPYSDAPRRNEGGESGYRGKPDDRAGDRRPRKTDGANNFDRDRSYRPRPTEGGSSFDRPKPDRKFGRQDKPREDRQDWGVPRPTRSKDFSPRQDGYNPRGDDSFGDRRGGRDGEDRRPPRPNFNRDERPSKFDDRRRDERPASFGDSHSERLRQRRQDTRRPDFGGKPKEWQDRPPSRNNRGGWQDPPAPDIAEEEVIDYLYGKHSVFTAIENERQINRIWVLSKLRHHPAFFTLIDQAKANGTVIDEVDNQRLNYLANGGNHQGIVAQVAPHDYLEIEELIAQALAASDAPVIVVADGITDPQNLGSIVRTAEALGAQGVIIPQRRAVGITSTVLKVAAGALEHLPVARVVNLSRALGQLKEAGFWIYGTTADAEQAVYTIDFTDRRPVALAIGSEGDGLSLLTQKGCDHLVSIPLSGKTPSLNAANAAAMCLYEISRQRLSNMLRLSER</sequence>
<proteinExistence type="inferred from homology"/>
<dbReference type="AlphaFoldDB" id="A0A2T1G5P7"/>
<comment type="caution">
    <text evidence="6">The sequence shown here is derived from an EMBL/GenBank/DDBJ whole genome shotgun (WGS) entry which is preliminary data.</text>
</comment>
<dbReference type="InterPro" id="IPR001537">
    <property type="entry name" value="SpoU_MeTrfase"/>
</dbReference>
<evidence type="ECO:0000256" key="1">
    <source>
        <dbReference type="ARBA" id="ARBA00007228"/>
    </source>
</evidence>
<accession>A0A2T1G5P7</accession>
<dbReference type="NCBIfam" id="TIGR00186">
    <property type="entry name" value="rRNA_methyl_3"/>
    <property type="match status" value="1"/>
</dbReference>
<dbReference type="GO" id="GO:0006396">
    <property type="term" value="P:RNA processing"/>
    <property type="evidence" value="ECO:0007669"/>
    <property type="project" value="InterPro"/>
</dbReference>
<dbReference type="InterPro" id="IPR029026">
    <property type="entry name" value="tRNA_m1G_MTases_N"/>
</dbReference>
<comment type="similarity">
    <text evidence="1">Belongs to the class IV-like SAM-binding methyltransferase superfamily. RNA methyltransferase TrmH family.</text>
</comment>
<dbReference type="SUPFAM" id="SSF75217">
    <property type="entry name" value="alpha/beta knot"/>
    <property type="match status" value="1"/>
</dbReference>
<dbReference type="SMART" id="SM00967">
    <property type="entry name" value="SpoU_sub_bind"/>
    <property type="match status" value="1"/>
</dbReference>
<evidence type="ECO:0000256" key="2">
    <source>
        <dbReference type="ARBA" id="ARBA00022603"/>
    </source>
</evidence>
<dbReference type="Proteomes" id="UP000238937">
    <property type="component" value="Unassembled WGS sequence"/>
</dbReference>
<gene>
    <name evidence="6" type="ORF">C7B77_20385</name>
</gene>
<dbReference type="GO" id="GO:0032259">
    <property type="term" value="P:methylation"/>
    <property type="evidence" value="ECO:0007669"/>
    <property type="project" value="UniProtKB-KW"/>
</dbReference>
<name>A0A2T1G5P7_9CYAN</name>
<feature type="compositionally biased region" description="Basic and acidic residues" evidence="4">
    <location>
        <begin position="17"/>
        <end position="96"/>
    </location>
</feature>
<dbReference type="GO" id="GO:0005829">
    <property type="term" value="C:cytosol"/>
    <property type="evidence" value="ECO:0007669"/>
    <property type="project" value="TreeGrafter"/>
</dbReference>